<evidence type="ECO:0000313" key="5">
    <source>
        <dbReference type="Proteomes" id="UP000255108"/>
    </source>
</evidence>
<dbReference type="PROSITE" id="PS50293">
    <property type="entry name" value="TPR_REGION"/>
    <property type="match status" value="1"/>
</dbReference>
<gene>
    <name evidence="4" type="ORF">NCTC11159_04348</name>
</gene>
<dbReference type="PROSITE" id="PS50005">
    <property type="entry name" value="TPR"/>
    <property type="match status" value="2"/>
</dbReference>
<keyword evidence="1" id="KW-0677">Repeat</keyword>
<dbReference type="GO" id="GO:0046813">
    <property type="term" value="P:receptor-mediated virion attachment to host cell"/>
    <property type="evidence" value="ECO:0007669"/>
    <property type="project" value="TreeGrafter"/>
</dbReference>
<evidence type="ECO:0000313" key="4">
    <source>
        <dbReference type="EMBL" id="STR45761.1"/>
    </source>
</evidence>
<dbReference type="InterPro" id="IPR050498">
    <property type="entry name" value="Ycf3"/>
</dbReference>
<reference evidence="4 5" key="1">
    <citation type="submission" date="2018-06" db="EMBL/GenBank/DDBJ databases">
        <authorList>
            <consortium name="Pathogen Informatics"/>
            <person name="Doyle S."/>
        </authorList>
    </citation>
    <scope>NUCLEOTIDE SEQUENCE [LARGE SCALE GENOMIC DNA]</scope>
    <source>
        <strain evidence="4 5">NCTC11159</strain>
    </source>
</reference>
<dbReference type="Pfam" id="PF13424">
    <property type="entry name" value="TPR_12"/>
    <property type="match status" value="1"/>
</dbReference>
<feature type="repeat" description="TPR" evidence="3">
    <location>
        <begin position="36"/>
        <end position="69"/>
    </location>
</feature>
<dbReference type="EMBL" id="UGHR01000005">
    <property type="protein sequence ID" value="STR45761.1"/>
    <property type="molecule type" value="Genomic_DNA"/>
</dbReference>
<organism evidence="4 5">
    <name type="scientific">Iodobacter fluviatilis</name>
    <dbReference type="NCBI Taxonomy" id="537"/>
    <lineage>
        <taxon>Bacteria</taxon>
        <taxon>Pseudomonadati</taxon>
        <taxon>Pseudomonadota</taxon>
        <taxon>Betaproteobacteria</taxon>
        <taxon>Neisseriales</taxon>
        <taxon>Chitinibacteraceae</taxon>
        <taxon>Iodobacter</taxon>
    </lineage>
</organism>
<dbReference type="InterPro" id="IPR019734">
    <property type="entry name" value="TPR_rpt"/>
</dbReference>
<evidence type="ECO:0000256" key="1">
    <source>
        <dbReference type="ARBA" id="ARBA00022737"/>
    </source>
</evidence>
<dbReference type="AlphaFoldDB" id="A0A377SUP3"/>
<dbReference type="PANTHER" id="PTHR44858">
    <property type="entry name" value="TETRATRICOPEPTIDE REPEAT PROTEIN 6"/>
    <property type="match status" value="1"/>
</dbReference>
<accession>A0A377SUP3</accession>
<dbReference type="SMART" id="SM00028">
    <property type="entry name" value="TPR"/>
    <property type="match status" value="3"/>
</dbReference>
<dbReference type="GO" id="GO:0009279">
    <property type="term" value="C:cell outer membrane"/>
    <property type="evidence" value="ECO:0007669"/>
    <property type="project" value="TreeGrafter"/>
</dbReference>
<dbReference type="PANTHER" id="PTHR44858:SF1">
    <property type="entry name" value="UDP-N-ACETYLGLUCOSAMINE--PEPTIDE N-ACETYLGLUCOSAMINYLTRANSFERASE SPINDLY-RELATED"/>
    <property type="match status" value="1"/>
</dbReference>
<keyword evidence="4" id="KW-0449">Lipoprotein</keyword>
<proteinExistence type="predicted"/>
<dbReference type="RefSeq" id="WP_115230011.1">
    <property type="nucleotide sequence ID" value="NZ_CAWRDJ010000005.1"/>
</dbReference>
<evidence type="ECO:0000256" key="2">
    <source>
        <dbReference type="ARBA" id="ARBA00022803"/>
    </source>
</evidence>
<feature type="repeat" description="TPR" evidence="3">
    <location>
        <begin position="70"/>
        <end position="103"/>
    </location>
</feature>
<dbReference type="InterPro" id="IPR011990">
    <property type="entry name" value="TPR-like_helical_dom_sf"/>
</dbReference>
<dbReference type="Proteomes" id="UP000255108">
    <property type="component" value="Unassembled WGS sequence"/>
</dbReference>
<sequence length="141" mass="16554">MLPLTLQRLVSFSHPLLLWDDAARLLDGKENRPGVERVYHNRGLAFFKERQYISALNDFNKALEIWPQYSFVYNDRGAVYLEMQDYQKALEDFNRSILLKPDYFRPYLGRARVFELQAKPELARDDYIKACTLGLTAACTR</sequence>
<dbReference type="Gene3D" id="1.25.40.10">
    <property type="entry name" value="Tetratricopeptide repeat domain"/>
    <property type="match status" value="1"/>
</dbReference>
<evidence type="ECO:0000256" key="3">
    <source>
        <dbReference type="PROSITE-ProRule" id="PRU00339"/>
    </source>
</evidence>
<protein>
    <submittedName>
        <fullName evidence="4">Lipoprotein NlpI</fullName>
    </submittedName>
</protein>
<name>A0A377SUP3_9NEIS</name>
<dbReference type="SUPFAM" id="SSF48452">
    <property type="entry name" value="TPR-like"/>
    <property type="match status" value="1"/>
</dbReference>
<keyword evidence="2 3" id="KW-0802">TPR repeat</keyword>